<dbReference type="EMBL" id="JARK01001374">
    <property type="protein sequence ID" value="EYC15017.1"/>
    <property type="molecule type" value="Genomic_DNA"/>
</dbReference>
<comment type="caution">
    <text evidence="1">The sequence shown here is derived from an EMBL/GenBank/DDBJ whole genome shotgun (WGS) entry which is preliminary data.</text>
</comment>
<name>A0A016UJK3_9BILA</name>
<evidence type="ECO:0000313" key="2">
    <source>
        <dbReference type="Proteomes" id="UP000024635"/>
    </source>
</evidence>
<reference evidence="2" key="1">
    <citation type="journal article" date="2015" name="Nat. Genet.">
        <title>The genome and transcriptome of the zoonotic hookworm Ancylostoma ceylanicum identify infection-specific gene families.</title>
        <authorList>
            <person name="Schwarz E.M."/>
            <person name="Hu Y."/>
            <person name="Antoshechkin I."/>
            <person name="Miller M.M."/>
            <person name="Sternberg P.W."/>
            <person name="Aroian R.V."/>
        </authorList>
    </citation>
    <scope>NUCLEOTIDE SEQUENCE</scope>
    <source>
        <strain evidence="2">HY135</strain>
    </source>
</reference>
<sequence length="119" mass="13478">MDRIRRPAVGYKTTLIRRNSDDVADSAVDEAFDYLHAVRQQTYRPIARTIRGVAFPLPDRDCGAPLPIHRSLFIFYDLVEEATEQSSNALAAIAPPLHHEDPSLYLVSCASAWPWFLPR</sequence>
<keyword evidence="2" id="KW-1185">Reference proteome</keyword>
<evidence type="ECO:0000313" key="1">
    <source>
        <dbReference type="EMBL" id="EYC15017.1"/>
    </source>
</evidence>
<accession>A0A016UJK3</accession>
<proteinExistence type="predicted"/>
<protein>
    <submittedName>
        <fullName evidence="1">Uncharacterized protein</fullName>
    </submittedName>
</protein>
<gene>
    <name evidence="1" type="primary">Acey_s0038.g3583</name>
    <name evidence="1" type="ORF">Y032_0038g3583</name>
</gene>
<organism evidence="1 2">
    <name type="scientific">Ancylostoma ceylanicum</name>
    <dbReference type="NCBI Taxonomy" id="53326"/>
    <lineage>
        <taxon>Eukaryota</taxon>
        <taxon>Metazoa</taxon>
        <taxon>Ecdysozoa</taxon>
        <taxon>Nematoda</taxon>
        <taxon>Chromadorea</taxon>
        <taxon>Rhabditida</taxon>
        <taxon>Rhabditina</taxon>
        <taxon>Rhabditomorpha</taxon>
        <taxon>Strongyloidea</taxon>
        <taxon>Ancylostomatidae</taxon>
        <taxon>Ancylostomatinae</taxon>
        <taxon>Ancylostoma</taxon>
    </lineage>
</organism>
<dbReference type="AlphaFoldDB" id="A0A016UJK3"/>
<dbReference type="Proteomes" id="UP000024635">
    <property type="component" value="Unassembled WGS sequence"/>
</dbReference>